<keyword evidence="4" id="KW-0411">Iron-sulfur</keyword>
<comment type="similarity">
    <text evidence="6">Belongs to the bacterial ring-hydroxylating dioxygenase ferredoxin component family.</text>
</comment>
<keyword evidence="9" id="KW-1185">Reference proteome</keyword>
<dbReference type="GO" id="GO:0004497">
    <property type="term" value="F:monooxygenase activity"/>
    <property type="evidence" value="ECO:0007669"/>
    <property type="project" value="UniProtKB-ARBA"/>
</dbReference>
<protein>
    <submittedName>
        <fullName evidence="8">Assimilatory nitrite reductase small subunit</fullName>
    </submittedName>
</protein>
<dbReference type="SUPFAM" id="SSF50022">
    <property type="entry name" value="ISP domain"/>
    <property type="match status" value="1"/>
</dbReference>
<organism evidence="8 9">
    <name type="scientific">Mycobacterium parmense</name>
    <dbReference type="NCBI Taxonomy" id="185642"/>
    <lineage>
        <taxon>Bacteria</taxon>
        <taxon>Bacillati</taxon>
        <taxon>Actinomycetota</taxon>
        <taxon>Actinomycetes</taxon>
        <taxon>Mycobacteriales</taxon>
        <taxon>Mycobacteriaceae</taxon>
        <taxon>Mycobacterium</taxon>
        <taxon>Mycobacterium simiae complex</taxon>
    </lineage>
</organism>
<evidence type="ECO:0000313" key="9">
    <source>
        <dbReference type="Proteomes" id="UP000467105"/>
    </source>
</evidence>
<reference evidence="8 9" key="1">
    <citation type="journal article" date="2019" name="Emerg. Microbes Infect.">
        <title>Comprehensive subspecies identification of 175 nontuberculous mycobacteria species based on 7547 genomic profiles.</title>
        <authorList>
            <person name="Matsumoto Y."/>
            <person name="Kinjo T."/>
            <person name="Motooka D."/>
            <person name="Nabeya D."/>
            <person name="Jung N."/>
            <person name="Uechi K."/>
            <person name="Horii T."/>
            <person name="Iida T."/>
            <person name="Fujita J."/>
            <person name="Nakamura S."/>
        </authorList>
    </citation>
    <scope>NUCLEOTIDE SEQUENCE [LARGE SCALE GENOMIC DNA]</scope>
    <source>
        <strain evidence="8 9">JCM 14742</strain>
    </source>
</reference>
<proteinExistence type="inferred from homology"/>
<dbReference type="PANTHER" id="PTHR21496">
    <property type="entry name" value="FERREDOXIN-RELATED"/>
    <property type="match status" value="1"/>
</dbReference>
<evidence type="ECO:0000259" key="7">
    <source>
        <dbReference type="PROSITE" id="PS51296"/>
    </source>
</evidence>
<dbReference type="Proteomes" id="UP000467105">
    <property type="component" value="Chromosome"/>
</dbReference>
<keyword evidence="1" id="KW-0001">2Fe-2S</keyword>
<gene>
    <name evidence="8" type="primary">nirD_2</name>
    <name evidence="8" type="ORF">MPRM_45330</name>
</gene>
<dbReference type="InterPro" id="IPR017941">
    <property type="entry name" value="Rieske_2Fe-2S"/>
</dbReference>
<keyword evidence="2" id="KW-0479">Metal-binding</keyword>
<evidence type="ECO:0000256" key="2">
    <source>
        <dbReference type="ARBA" id="ARBA00022723"/>
    </source>
</evidence>
<sequence length="105" mass="11283">MGVWLDAGTLDDVWEGEMCAVTLGAVDVLLCNVAGQVHAYQDRCPHLANPLSEGELQGNILTCAAHEWVFDAQTGNGVNPEDACLRRFPVRVDGDRILVHLGVVG</sequence>
<dbReference type="InterPro" id="IPR036922">
    <property type="entry name" value="Rieske_2Fe-2S_sf"/>
</dbReference>
<evidence type="ECO:0000256" key="4">
    <source>
        <dbReference type="ARBA" id="ARBA00023014"/>
    </source>
</evidence>
<dbReference type="RefSeq" id="WP_197745602.1">
    <property type="nucleotide sequence ID" value="NZ_AP022614.1"/>
</dbReference>
<evidence type="ECO:0000256" key="6">
    <source>
        <dbReference type="ARBA" id="ARBA00038001"/>
    </source>
</evidence>
<dbReference type="PANTHER" id="PTHR21496:SF0">
    <property type="entry name" value="RIESKE DOMAIN-CONTAINING PROTEIN"/>
    <property type="match status" value="1"/>
</dbReference>
<dbReference type="Pfam" id="PF00355">
    <property type="entry name" value="Rieske"/>
    <property type="match status" value="1"/>
</dbReference>
<dbReference type="Gene3D" id="2.102.10.10">
    <property type="entry name" value="Rieske [2Fe-2S] iron-sulphur domain"/>
    <property type="match status" value="1"/>
</dbReference>
<dbReference type="AlphaFoldDB" id="A0A7I7Z0T5"/>
<comment type="cofactor">
    <cofactor evidence="5">
        <name>[2Fe-2S] cluster</name>
        <dbReference type="ChEBI" id="CHEBI:190135"/>
    </cofactor>
</comment>
<evidence type="ECO:0000256" key="5">
    <source>
        <dbReference type="ARBA" id="ARBA00034078"/>
    </source>
</evidence>
<keyword evidence="3" id="KW-0408">Iron</keyword>
<dbReference type="PROSITE" id="PS51296">
    <property type="entry name" value="RIESKE"/>
    <property type="match status" value="1"/>
</dbReference>
<feature type="domain" description="Rieske" evidence="7">
    <location>
        <begin position="5"/>
        <end position="99"/>
    </location>
</feature>
<evidence type="ECO:0000313" key="8">
    <source>
        <dbReference type="EMBL" id="BBZ47252.1"/>
    </source>
</evidence>
<name>A0A7I7Z0T5_9MYCO</name>
<dbReference type="GO" id="GO:0046872">
    <property type="term" value="F:metal ion binding"/>
    <property type="evidence" value="ECO:0007669"/>
    <property type="project" value="UniProtKB-KW"/>
</dbReference>
<evidence type="ECO:0000256" key="1">
    <source>
        <dbReference type="ARBA" id="ARBA00022714"/>
    </source>
</evidence>
<dbReference type="GO" id="GO:0016705">
    <property type="term" value="F:oxidoreductase activity, acting on paired donors, with incorporation or reduction of molecular oxygen"/>
    <property type="evidence" value="ECO:0007669"/>
    <property type="project" value="UniProtKB-ARBA"/>
</dbReference>
<dbReference type="GO" id="GO:0051537">
    <property type="term" value="F:2 iron, 2 sulfur cluster binding"/>
    <property type="evidence" value="ECO:0007669"/>
    <property type="project" value="UniProtKB-KW"/>
</dbReference>
<dbReference type="EMBL" id="AP022614">
    <property type="protein sequence ID" value="BBZ47252.1"/>
    <property type="molecule type" value="Genomic_DNA"/>
</dbReference>
<accession>A0A7I7Z0T5</accession>
<evidence type="ECO:0000256" key="3">
    <source>
        <dbReference type="ARBA" id="ARBA00023004"/>
    </source>
</evidence>